<evidence type="ECO:0000256" key="2">
    <source>
        <dbReference type="PROSITE-ProRule" id="PRU00169"/>
    </source>
</evidence>
<dbReference type="InterPro" id="IPR050595">
    <property type="entry name" value="Bact_response_regulator"/>
</dbReference>
<feature type="domain" description="Response regulatory" evidence="3">
    <location>
        <begin position="3"/>
        <end position="113"/>
    </location>
</feature>
<keyword evidence="1 2" id="KW-0597">Phosphoprotein</keyword>
<evidence type="ECO:0000256" key="1">
    <source>
        <dbReference type="ARBA" id="ARBA00022553"/>
    </source>
</evidence>
<dbReference type="AlphaFoldDB" id="A0A069PDC2"/>
<dbReference type="SMART" id="SM00448">
    <property type="entry name" value="REC"/>
    <property type="match status" value="1"/>
</dbReference>
<dbReference type="PANTHER" id="PTHR44591:SF3">
    <property type="entry name" value="RESPONSE REGULATORY DOMAIN-CONTAINING PROTEIN"/>
    <property type="match status" value="1"/>
</dbReference>
<keyword evidence="5" id="KW-1185">Reference proteome</keyword>
<dbReference type="PROSITE" id="PS50110">
    <property type="entry name" value="RESPONSE_REGULATORY"/>
    <property type="match status" value="1"/>
</dbReference>
<organism evidence="4 5">
    <name type="scientific">Caballeronia glathei</name>
    <dbReference type="NCBI Taxonomy" id="60547"/>
    <lineage>
        <taxon>Bacteria</taxon>
        <taxon>Pseudomonadati</taxon>
        <taxon>Pseudomonadota</taxon>
        <taxon>Betaproteobacteria</taxon>
        <taxon>Burkholderiales</taxon>
        <taxon>Burkholderiaceae</taxon>
        <taxon>Caballeronia</taxon>
    </lineage>
</organism>
<dbReference type="Pfam" id="PF00072">
    <property type="entry name" value="Response_reg"/>
    <property type="match status" value="1"/>
</dbReference>
<dbReference type="RefSeq" id="WP_051673063.1">
    <property type="nucleotide sequence ID" value="NZ_CADFFX010000042.1"/>
</dbReference>
<evidence type="ECO:0000313" key="5">
    <source>
        <dbReference type="Proteomes" id="UP000027466"/>
    </source>
</evidence>
<evidence type="ECO:0000313" key="4">
    <source>
        <dbReference type="EMBL" id="KDR37804.1"/>
    </source>
</evidence>
<gene>
    <name evidence="4" type="ORF">BG61_07010</name>
</gene>
<protein>
    <submittedName>
        <fullName evidence="4">Response regulator receiver protein</fullName>
    </submittedName>
</protein>
<dbReference type="InterPro" id="IPR001789">
    <property type="entry name" value="Sig_transdc_resp-reg_receiver"/>
</dbReference>
<name>A0A069PDC2_9BURK</name>
<dbReference type="PANTHER" id="PTHR44591">
    <property type="entry name" value="STRESS RESPONSE REGULATOR PROTEIN 1"/>
    <property type="match status" value="1"/>
</dbReference>
<comment type="caution">
    <text evidence="4">The sequence shown here is derived from an EMBL/GenBank/DDBJ whole genome shotgun (WGS) entry which is preliminary data.</text>
</comment>
<dbReference type="InterPro" id="IPR011006">
    <property type="entry name" value="CheY-like_superfamily"/>
</dbReference>
<feature type="modified residue" description="4-aspartylphosphate" evidence="2">
    <location>
        <position position="52"/>
    </location>
</feature>
<dbReference type="GO" id="GO:0000160">
    <property type="term" value="P:phosphorelay signal transduction system"/>
    <property type="evidence" value="ECO:0007669"/>
    <property type="project" value="InterPro"/>
</dbReference>
<dbReference type="Proteomes" id="UP000027466">
    <property type="component" value="Unassembled WGS sequence"/>
</dbReference>
<dbReference type="Gene3D" id="3.40.50.2300">
    <property type="match status" value="1"/>
</dbReference>
<dbReference type="EMBL" id="JFHC01000136">
    <property type="protein sequence ID" value="KDR37804.1"/>
    <property type="molecule type" value="Genomic_DNA"/>
</dbReference>
<dbReference type="SUPFAM" id="SSF52172">
    <property type="entry name" value="CheY-like"/>
    <property type="match status" value="1"/>
</dbReference>
<proteinExistence type="predicted"/>
<reference evidence="4 5" key="1">
    <citation type="submission" date="2014-03" db="EMBL/GenBank/DDBJ databases">
        <title>Draft Genome Sequences of Four Burkholderia Strains.</title>
        <authorList>
            <person name="Liu X.Y."/>
            <person name="Li C.X."/>
            <person name="Xu J.H."/>
        </authorList>
    </citation>
    <scope>NUCLEOTIDE SEQUENCE [LARGE SCALE GENOMIC DNA]</scope>
    <source>
        <strain evidence="4 5">DSM 50014</strain>
    </source>
</reference>
<sequence>MASVLLVNADTTVLGSLGLFIAADGHTVHTAVNGMDALRQVRIARPDVVVADCDLPVMDGVDLAREMQADPTLASLPLVLLMEGPHRPRVRVFAVLRAPFGPTRLLKIIKRIDRRDSTLRSSSFTQKTRDAMMSACRRVSRRRTK</sequence>
<evidence type="ECO:0000259" key="3">
    <source>
        <dbReference type="PROSITE" id="PS50110"/>
    </source>
</evidence>
<accession>A0A069PDC2</accession>